<proteinExistence type="predicted"/>
<dbReference type="RefSeq" id="WP_227568198.1">
    <property type="nucleotide sequence ID" value="NZ_CP101988.1"/>
</dbReference>
<evidence type="ECO:0000313" key="4">
    <source>
        <dbReference type="Proteomes" id="UP001316189"/>
    </source>
</evidence>
<keyword evidence="1" id="KW-0472">Membrane</keyword>
<keyword evidence="1" id="KW-0812">Transmembrane</keyword>
<feature type="transmembrane region" description="Helical" evidence="1">
    <location>
        <begin position="7"/>
        <end position="27"/>
    </location>
</feature>
<evidence type="ECO:0000313" key="3">
    <source>
        <dbReference type="EMBL" id="UUI75708.1"/>
    </source>
</evidence>
<dbReference type="PANTHER" id="PTHR40763">
    <property type="entry name" value="MEMBRANE PROTEIN-RELATED"/>
    <property type="match status" value="1"/>
</dbReference>
<feature type="transmembrane region" description="Helical" evidence="1">
    <location>
        <begin position="86"/>
        <end position="104"/>
    </location>
</feature>
<dbReference type="Proteomes" id="UP001316189">
    <property type="component" value="Chromosome"/>
</dbReference>
<accession>A0ABY5L1A7</accession>
<dbReference type="Pfam" id="PF22570">
    <property type="entry name" value="LiaF-TM"/>
    <property type="match status" value="1"/>
</dbReference>
<feature type="transmembrane region" description="Helical" evidence="1">
    <location>
        <begin position="63"/>
        <end position="80"/>
    </location>
</feature>
<dbReference type="PANTHER" id="PTHR40763:SF5">
    <property type="entry name" value="MEMBRANE PROTEIN"/>
    <property type="match status" value="1"/>
</dbReference>
<protein>
    <submittedName>
        <fullName evidence="3">DUF5668 domain-containing protein</fullName>
    </submittedName>
</protein>
<keyword evidence="4" id="KW-1185">Reference proteome</keyword>
<feature type="domain" description="LiaF transmembrane" evidence="2">
    <location>
        <begin position="10"/>
        <end position="105"/>
    </location>
</feature>
<dbReference type="EMBL" id="CP101988">
    <property type="protein sequence ID" value="UUI75708.1"/>
    <property type="molecule type" value="Genomic_DNA"/>
</dbReference>
<name>A0ABY5L1A7_9CELL</name>
<dbReference type="InterPro" id="IPR054331">
    <property type="entry name" value="LiaF_TM"/>
</dbReference>
<evidence type="ECO:0000256" key="1">
    <source>
        <dbReference type="SAM" id="Phobius"/>
    </source>
</evidence>
<gene>
    <name evidence="3" type="ORF">NP064_01955</name>
</gene>
<evidence type="ECO:0000259" key="2">
    <source>
        <dbReference type="Pfam" id="PF22570"/>
    </source>
</evidence>
<reference evidence="3 4" key="1">
    <citation type="submission" date="2022-07" db="EMBL/GenBank/DDBJ databases">
        <title>Novel species in genus cellulomonas.</title>
        <authorList>
            <person name="Ye L."/>
        </authorList>
    </citation>
    <scope>NUCLEOTIDE SEQUENCE [LARGE SCALE GENOMIC DNA]</scope>
    <source>
        <strain evidence="4">zg-Y338</strain>
    </source>
</reference>
<sequence length="227" mass="23693">MERRPAAQALIGILIVAVGVIALLNQLDVIDVALGELIATWWPVVVIAIGAAGLVTTPRAWPAPLAVAGAGCVLLAGRLGVVDGGVWPLIWPTVVIVVGLSFLARAASAGDDERTVTASAIWWGAQRRPLTQDFRGAQLSALMGGVDLDLRQAQIVGSADIRAFVMWGGVDVKVPPSWRVEITGLPLLGGWDNRTKTPTDPLAPVLRVRVIALMGGVDVKSKAPASA</sequence>
<keyword evidence="1" id="KW-1133">Transmembrane helix</keyword>
<organism evidence="3 4">
    <name type="scientific">Cellulomonas chengniuliangii</name>
    <dbReference type="NCBI Taxonomy" id="2968084"/>
    <lineage>
        <taxon>Bacteria</taxon>
        <taxon>Bacillati</taxon>
        <taxon>Actinomycetota</taxon>
        <taxon>Actinomycetes</taxon>
        <taxon>Micrococcales</taxon>
        <taxon>Cellulomonadaceae</taxon>
        <taxon>Cellulomonas</taxon>
    </lineage>
</organism>
<feature type="transmembrane region" description="Helical" evidence="1">
    <location>
        <begin position="39"/>
        <end position="56"/>
    </location>
</feature>